<feature type="transmembrane region" description="Helical" evidence="7">
    <location>
        <begin position="269"/>
        <end position="294"/>
    </location>
</feature>
<evidence type="ECO:0000256" key="7">
    <source>
        <dbReference type="SAM" id="Phobius"/>
    </source>
</evidence>
<dbReference type="SUPFAM" id="SSF103473">
    <property type="entry name" value="MFS general substrate transporter"/>
    <property type="match status" value="1"/>
</dbReference>
<organism evidence="9">
    <name type="scientific">freshwater metagenome</name>
    <dbReference type="NCBI Taxonomy" id="449393"/>
    <lineage>
        <taxon>unclassified sequences</taxon>
        <taxon>metagenomes</taxon>
        <taxon>ecological metagenomes</taxon>
    </lineage>
</organism>
<comment type="subcellular location">
    <subcellularLocation>
        <location evidence="1">Cell membrane</location>
        <topology evidence="1">Multi-pass membrane protein</topology>
    </subcellularLocation>
</comment>
<reference evidence="9" key="1">
    <citation type="submission" date="2020-05" db="EMBL/GenBank/DDBJ databases">
        <authorList>
            <person name="Chiriac C."/>
            <person name="Salcher M."/>
            <person name="Ghai R."/>
            <person name="Kavagutti S V."/>
        </authorList>
    </citation>
    <scope>NUCLEOTIDE SEQUENCE</scope>
</reference>
<feature type="transmembrane region" description="Helical" evidence="7">
    <location>
        <begin position="200"/>
        <end position="219"/>
    </location>
</feature>
<feature type="transmembrane region" description="Helical" evidence="7">
    <location>
        <begin position="335"/>
        <end position="355"/>
    </location>
</feature>
<dbReference type="InterPro" id="IPR036259">
    <property type="entry name" value="MFS_trans_sf"/>
</dbReference>
<evidence type="ECO:0000313" key="9">
    <source>
        <dbReference type="EMBL" id="CAB4766499.1"/>
    </source>
</evidence>
<evidence type="ECO:0000259" key="8">
    <source>
        <dbReference type="PROSITE" id="PS50850"/>
    </source>
</evidence>
<feature type="transmembrane region" description="Helical" evidence="7">
    <location>
        <begin position="168"/>
        <end position="188"/>
    </location>
</feature>
<accession>A0A6J6V5N5</accession>
<evidence type="ECO:0000256" key="2">
    <source>
        <dbReference type="ARBA" id="ARBA00022448"/>
    </source>
</evidence>
<feature type="transmembrane region" description="Helical" evidence="7">
    <location>
        <begin position="231"/>
        <end position="248"/>
    </location>
</feature>
<keyword evidence="5 7" id="KW-1133">Transmembrane helix</keyword>
<keyword evidence="3" id="KW-1003">Cell membrane</keyword>
<feature type="transmembrane region" description="Helical" evidence="7">
    <location>
        <begin position="306"/>
        <end position="323"/>
    </location>
</feature>
<feature type="transmembrane region" description="Helical" evidence="7">
    <location>
        <begin position="107"/>
        <end position="128"/>
    </location>
</feature>
<dbReference type="InterPro" id="IPR020846">
    <property type="entry name" value="MFS_dom"/>
</dbReference>
<dbReference type="CDD" id="cd17502">
    <property type="entry name" value="MFS_Azr1_MDR_like"/>
    <property type="match status" value="1"/>
</dbReference>
<keyword evidence="6 7" id="KW-0472">Membrane</keyword>
<feature type="transmembrane region" description="Helical" evidence="7">
    <location>
        <begin position="140"/>
        <end position="162"/>
    </location>
</feature>
<feature type="transmembrane region" description="Helical" evidence="7">
    <location>
        <begin position="51"/>
        <end position="70"/>
    </location>
</feature>
<dbReference type="GO" id="GO:0005886">
    <property type="term" value="C:plasma membrane"/>
    <property type="evidence" value="ECO:0007669"/>
    <property type="project" value="UniProtKB-SubCell"/>
</dbReference>
<sequence>MGTALTASLGRRRIIVILIGLVFGNIMAGVEGTIVATARPFIVADLHRFDLSAWIFVSYQLTQAVSTNLWGKFSDLLGRKKLYQLSLAVFMVGSLTCGIATSMHMLIVGRAIQGIGSGGLFTLSMVIVGDVLSPRERGRYVGYMAGTYGMATVLGPLVGGTIVDNTSWRWIFFMMMPFGVAAMVLAQINLNLPFHRRERSIDYAGAITMIVWVTSFVLFAEFGGREGFTSLKMLALLALGVVALLAFVRAEQQASEPILPIRLFRERTFSLTVASQFTNGVFTMTVGIMLPLFLQIVGGVDATRSGVLTTPMVLGMLAASIYTGAMMTRTGRYRIYPIVGSGLMCASVGLLTTIGTGTPNLLAALYMFIAGAGSNGTSQVLTVAVQNRVHHDDLGIATSATAFFRSLGQVTGSAIYSALLVSRLDYNLPRLVPDGSILSSAQIQQSPKQIQDMAPQIRDGIIESFSRSLHSVFIWLVPVCLVGFVIALAVPEHPLRENVAIGDDDDVPVAH</sequence>
<feature type="transmembrane region" description="Helical" evidence="7">
    <location>
        <begin position="82"/>
        <end position="101"/>
    </location>
</feature>
<dbReference type="Gene3D" id="1.20.1250.20">
    <property type="entry name" value="MFS general substrate transporter like domains"/>
    <property type="match status" value="1"/>
</dbReference>
<dbReference type="FunFam" id="1.20.1720.10:FF:000004">
    <property type="entry name" value="EmrB/QacA family drug resistance transporter"/>
    <property type="match status" value="1"/>
</dbReference>
<feature type="transmembrane region" description="Helical" evidence="7">
    <location>
        <begin position="14"/>
        <end position="39"/>
    </location>
</feature>
<name>A0A6J6V5N5_9ZZZZ</name>
<dbReference type="PANTHER" id="PTHR23501">
    <property type="entry name" value="MAJOR FACILITATOR SUPERFAMILY"/>
    <property type="match status" value="1"/>
</dbReference>
<evidence type="ECO:0000256" key="6">
    <source>
        <dbReference type="ARBA" id="ARBA00023136"/>
    </source>
</evidence>
<dbReference type="PRINTS" id="PR01036">
    <property type="entry name" value="TCRTETB"/>
</dbReference>
<evidence type="ECO:0000256" key="5">
    <source>
        <dbReference type="ARBA" id="ARBA00022989"/>
    </source>
</evidence>
<keyword evidence="4 7" id="KW-0812">Transmembrane</keyword>
<dbReference type="PANTHER" id="PTHR23501:SF197">
    <property type="entry name" value="COMD"/>
    <property type="match status" value="1"/>
</dbReference>
<dbReference type="PROSITE" id="PS50850">
    <property type="entry name" value="MFS"/>
    <property type="match status" value="1"/>
</dbReference>
<feature type="domain" description="Major facilitator superfamily (MFS) profile" evidence="8">
    <location>
        <begin position="17"/>
        <end position="495"/>
    </location>
</feature>
<evidence type="ECO:0000256" key="4">
    <source>
        <dbReference type="ARBA" id="ARBA00022692"/>
    </source>
</evidence>
<evidence type="ECO:0000256" key="1">
    <source>
        <dbReference type="ARBA" id="ARBA00004651"/>
    </source>
</evidence>
<evidence type="ECO:0000256" key="3">
    <source>
        <dbReference type="ARBA" id="ARBA00022475"/>
    </source>
</evidence>
<feature type="transmembrane region" description="Helical" evidence="7">
    <location>
        <begin position="361"/>
        <end position="385"/>
    </location>
</feature>
<dbReference type="GO" id="GO:0022857">
    <property type="term" value="F:transmembrane transporter activity"/>
    <property type="evidence" value="ECO:0007669"/>
    <property type="project" value="InterPro"/>
</dbReference>
<dbReference type="Pfam" id="PF07690">
    <property type="entry name" value="MFS_1"/>
    <property type="match status" value="1"/>
</dbReference>
<protein>
    <submittedName>
        <fullName evidence="9">Unannotated protein</fullName>
    </submittedName>
</protein>
<dbReference type="InterPro" id="IPR011701">
    <property type="entry name" value="MFS"/>
</dbReference>
<dbReference type="Gene3D" id="1.20.1720.10">
    <property type="entry name" value="Multidrug resistance protein D"/>
    <property type="match status" value="1"/>
</dbReference>
<feature type="transmembrane region" description="Helical" evidence="7">
    <location>
        <begin position="472"/>
        <end position="490"/>
    </location>
</feature>
<dbReference type="AlphaFoldDB" id="A0A6J6V5N5"/>
<keyword evidence="2" id="KW-0813">Transport</keyword>
<proteinExistence type="predicted"/>
<dbReference type="EMBL" id="CAEZYR010000146">
    <property type="protein sequence ID" value="CAB4766499.1"/>
    <property type="molecule type" value="Genomic_DNA"/>
</dbReference>
<gene>
    <name evidence="9" type="ORF">UFOPK2754_02822</name>
</gene>